<evidence type="ECO:0000256" key="1">
    <source>
        <dbReference type="SAM" id="MobiDB-lite"/>
    </source>
</evidence>
<dbReference type="EMBL" id="LR798283">
    <property type="protein sequence ID" value="CAB5220323.1"/>
    <property type="molecule type" value="Genomic_DNA"/>
</dbReference>
<accession>A0A6J7WZ88</accession>
<feature type="region of interest" description="Disordered" evidence="1">
    <location>
        <begin position="1"/>
        <end position="21"/>
    </location>
</feature>
<evidence type="ECO:0000313" key="2">
    <source>
        <dbReference type="EMBL" id="CAB5220323.1"/>
    </source>
</evidence>
<protein>
    <submittedName>
        <fullName evidence="2">Uncharacterized protein</fullName>
    </submittedName>
</protein>
<proteinExistence type="predicted"/>
<reference evidence="2" key="1">
    <citation type="submission" date="2020-05" db="EMBL/GenBank/DDBJ databases">
        <authorList>
            <person name="Chiriac C."/>
            <person name="Salcher M."/>
            <person name="Ghai R."/>
            <person name="Kavagutti S V."/>
        </authorList>
    </citation>
    <scope>NUCLEOTIDE SEQUENCE</scope>
</reference>
<sequence>MTEQEEVNTGSTDGEDAVTLAWKEPPPITYGSRRQAYPYDEAVVLLESQPEEWLSLRTGPSNRMDQFKTRFRNFAQDMVDEGWFVECITRSLPNQDVPYEQRKVEVFARLVPAIDSSEDN</sequence>
<gene>
    <name evidence="2" type="ORF">UFOVP238_25</name>
</gene>
<name>A0A6J7WZ88_9CAUD</name>
<organism evidence="2">
    <name type="scientific">uncultured Caudovirales phage</name>
    <dbReference type="NCBI Taxonomy" id="2100421"/>
    <lineage>
        <taxon>Viruses</taxon>
        <taxon>Duplodnaviria</taxon>
        <taxon>Heunggongvirae</taxon>
        <taxon>Uroviricota</taxon>
        <taxon>Caudoviricetes</taxon>
        <taxon>Peduoviridae</taxon>
        <taxon>Maltschvirus</taxon>
        <taxon>Maltschvirus maltsch</taxon>
    </lineage>
</organism>